<organism evidence="2 3">
    <name type="scientific">Micromonospora coerulea</name>
    <dbReference type="NCBI Taxonomy" id="47856"/>
    <lineage>
        <taxon>Bacteria</taxon>
        <taxon>Bacillati</taxon>
        <taxon>Actinomycetota</taxon>
        <taxon>Actinomycetes</taxon>
        <taxon>Micromonosporales</taxon>
        <taxon>Micromonosporaceae</taxon>
        <taxon>Micromonospora</taxon>
    </lineage>
</organism>
<gene>
    <name evidence="2" type="ORF">GCM10023176_06260</name>
</gene>
<protein>
    <submittedName>
        <fullName evidence="2">Uncharacterized protein</fullName>
    </submittedName>
</protein>
<evidence type="ECO:0000313" key="3">
    <source>
        <dbReference type="Proteomes" id="UP001500307"/>
    </source>
</evidence>
<name>A0ABP8S882_9ACTN</name>
<evidence type="ECO:0000313" key="2">
    <source>
        <dbReference type="EMBL" id="GAA4563080.1"/>
    </source>
</evidence>
<dbReference type="EMBL" id="BAABGU010000002">
    <property type="protein sequence ID" value="GAA4563080.1"/>
    <property type="molecule type" value="Genomic_DNA"/>
</dbReference>
<reference evidence="3" key="1">
    <citation type="journal article" date="2019" name="Int. J. Syst. Evol. Microbiol.">
        <title>The Global Catalogue of Microorganisms (GCM) 10K type strain sequencing project: providing services to taxonomists for standard genome sequencing and annotation.</title>
        <authorList>
            <consortium name="The Broad Institute Genomics Platform"/>
            <consortium name="The Broad Institute Genome Sequencing Center for Infectious Disease"/>
            <person name="Wu L."/>
            <person name="Ma J."/>
        </authorList>
    </citation>
    <scope>NUCLEOTIDE SEQUENCE [LARGE SCALE GENOMIC DNA]</scope>
    <source>
        <strain evidence="3">JCM 3175</strain>
    </source>
</reference>
<feature type="region of interest" description="Disordered" evidence="1">
    <location>
        <begin position="1"/>
        <end position="24"/>
    </location>
</feature>
<evidence type="ECO:0000256" key="1">
    <source>
        <dbReference type="SAM" id="MobiDB-lite"/>
    </source>
</evidence>
<comment type="caution">
    <text evidence="2">The sequence shown here is derived from an EMBL/GenBank/DDBJ whole genome shotgun (WGS) entry which is preliminary data.</text>
</comment>
<proteinExistence type="predicted"/>
<dbReference type="Proteomes" id="UP001500307">
    <property type="component" value="Unassembled WGS sequence"/>
</dbReference>
<accession>A0ABP8S882</accession>
<keyword evidence="3" id="KW-1185">Reference proteome</keyword>
<sequence length="64" mass="7144">MADPVTDPVAEHDARYGEEGAGPPEWARVRDRLARAGVAWFTTTRRAWTHGHGTRSTERMGLIL</sequence>
<feature type="compositionally biased region" description="Basic and acidic residues" evidence="1">
    <location>
        <begin position="9"/>
        <end position="18"/>
    </location>
</feature>